<sequence length="163" mass="17615">MAAHGEEFVHHMEVEAKIECAHRADKVKADLEAIHTPTESLKAQCLEGLGGLVGQLLDAIHETTGWHGSVYLGGPDPCVNGEVHVFSFHHGKGFSGFNFREMLPNHHGHIVEPFTAFLKGTFTIDASYHSMDSSMTLPVGEPLVNETLPASAPISQLSTPPIL</sequence>
<dbReference type="OrthoDB" id="2690803at2759"/>
<proteinExistence type="predicted"/>
<organism evidence="1 2">
    <name type="scientific">Suillus subaureus</name>
    <dbReference type="NCBI Taxonomy" id="48587"/>
    <lineage>
        <taxon>Eukaryota</taxon>
        <taxon>Fungi</taxon>
        <taxon>Dikarya</taxon>
        <taxon>Basidiomycota</taxon>
        <taxon>Agaricomycotina</taxon>
        <taxon>Agaricomycetes</taxon>
        <taxon>Agaricomycetidae</taxon>
        <taxon>Boletales</taxon>
        <taxon>Suillineae</taxon>
        <taxon>Suillaceae</taxon>
        <taxon>Suillus</taxon>
    </lineage>
</organism>
<dbReference type="Proteomes" id="UP000807769">
    <property type="component" value="Unassembled WGS sequence"/>
</dbReference>
<dbReference type="RefSeq" id="XP_041189583.1">
    <property type="nucleotide sequence ID" value="XM_041340760.1"/>
</dbReference>
<comment type="caution">
    <text evidence="1">The sequence shown here is derived from an EMBL/GenBank/DDBJ whole genome shotgun (WGS) entry which is preliminary data.</text>
</comment>
<keyword evidence="2" id="KW-1185">Reference proteome</keyword>
<evidence type="ECO:0000313" key="1">
    <source>
        <dbReference type="EMBL" id="KAG1810687.1"/>
    </source>
</evidence>
<reference evidence="1" key="1">
    <citation type="journal article" date="2020" name="New Phytol.">
        <title>Comparative genomics reveals dynamic genome evolution in host specialist ectomycorrhizal fungi.</title>
        <authorList>
            <person name="Lofgren L.A."/>
            <person name="Nguyen N.H."/>
            <person name="Vilgalys R."/>
            <person name="Ruytinx J."/>
            <person name="Liao H.L."/>
            <person name="Branco S."/>
            <person name="Kuo A."/>
            <person name="LaButti K."/>
            <person name="Lipzen A."/>
            <person name="Andreopoulos W."/>
            <person name="Pangilinan J."/>
            <person name="Riley R."/>
            <person name="Hundley H."/>
            <person name="Na H."/>
            <person name="Barry K."/>
            <person name="Grigoriev I.V."/>
            <person name="Stajich J.E."/>
            <person name="Kennedy P.G."/>
        </authorList>
    </citation>
    <scope>NUCLEOTIDE SEQUENCE</scope>
    <source>
        <strain evidence="1">MN1</strain>
    </source>
</reference>
<dbReference type="EMBL" id="JABBWG010000032">
    <property type="protein sequence ID" value="KAG1810687.1"/>
    <property type="molecule type" value="Genomic_DNA"/>
</dbReference>
<dbReference type="AlphaFoldDB" id="A0A9P7E4T4"/>
<accession>A0A9P7E4T4</accession>
<protein>
    <submittedName>
        <fullName evidence="1">Uncharacterized protein</fullName>
    </submittedName>
</protein>
<dbReference type="GeneID" id="64634776"/>
<name>A0A9P7E4T4_9AGAM</name>
<evidence type="ECO:0000313" key="2">
    <source>
        <dbReference type="Proteomes" id="UP000807769"/>
    </source>
</evidence>
<gene>
    <name evidence="1" type="ORF">BJ212DRAFT_1484252</name>
</gene>